<dbReference type="EMBL" id="CP014525">
    <property type="protein sequence ID" value="AMW34308.1"/>
    <property type="molecule type" value="Genomic_DNA"/>
</dbReference>
<dbReference type="AlphaFoldDB" id="A0A143DDV1"/>
<protein>
    <submittedName>
        <fullName evidence="1">Uncharacterized protein</fullName>
    </submittedName>
</protein>
<accession>A0A143DDV1</accession>
<dbReference type="Proteomes" id="UP000076066">
    <property type="component" value="Chromosome"/>
</dbReference>
<evidence type="ECO:0000313" key="2">
    <source>
        <dbReference type="Proteomes" id="UP000076066"/>
    </source>
</evidence>
<reference evidence="1 2" key="1">
    <citation type="submission" date="2016-02" db="EMBL/GenBank/DDBJ databases">
        <title>Complete Genome of H5569, the type strain of the newly described species Haematospirillium jordaniae.</title>
        <authorList>
            <person name="Nicholson A.C."/>
            <person name="Humrighouse B.W."/>
            <person name="Loparov V."/>
            <person name="McQuiston J.R."/>
        </authorList>
    </citation>
    <scope>NUCLEOTIDE SEQUENCE [LARGE SCALE GENOMIC DNA]</scope>
    <source>
        <strain evidence="1 2">H5569</strain>
    </source>
</reference>
<sequence>MDDRLAILPLSVRAHRAWSLAWSARHGRKTEIRLFTELFKQSSDPNALIRRLVHSVEEVHP</sequence>
<evidence type="ECO:0000313" key="1">
    <source>
        <dbReference type="EMBL" id="AMW34308.1"/>
    </source>
</evidence>
<name>A0A143DDV1_9PROT</name>
<dbReference type="STRING" id="1549855.AY555_02915"/>
<proteinExistence type="predicted"/>
<gene>
    <name evidence="1" type="ORF">AY555_02915</name>
</gene>
<dbReference type="GeneID" id="53316102"/>
<organism evidence="1 2">
    <name type="scientific">Haematospirillum jordaniae</name>
    <dbReference type="NCBI Taxonomy" id="1549855"/>
    <lineage>
        <taxon>Bacteria</taxon>
        <taxon>Pseudomonadati</taxon>
        <taxon>Pseudomonadota</taxon>
        <taxon>Alphaproteobacteria</taxon>
        <taxon>Rhodospirillales</taxon>
        <taxon>Novispirillaceae</taxon>
        <taxon>Haematospirillum</taxon>
    </lineage>
</organism>
<dbReference type="RefSeq" id="WP_066133222.1">
    <property type="nucleotide sequence ID" value="NZ_CP014525.1"/>
</dbReference>
<keyword evidence="2" id="KW-1185">Reference proteome</keyword>
<dbReference type="KEGG" id="hjo:AY555_02915"/>